<feature type="region of interest" description="Disordered" evidence="2">
    <location>
        <begin position="114"/>
        <end position="136"/>
    </location>
</feature>
<dbReference type="InterPro" id="IPR002372">
    <property type="entry name" value="PQQ_rpt_dom"/>
</dbReference>
<feature type="repeat" description="WD" evidence="1">
    <location>
        <begin position="149"/>
        <end position="190"/>
    </location>
</feature>
<dbReference type="InterPro" id="IPR001680">
    <property type="entry name" value="WD40_rpt"/>
</dbReference>
<feature type="repeat" description="WD" evidence="1">
    <location>
        <begin position="108"/>
        <end position="149"/>
    </location>
</feature>
<evidence type="ECO:0000313" key="4">
    <source>
        <dbReference type="EMBL" id="EKM58905.1"/>
    </source>
</evidence>
<dbReference type="KEGG" id="pco:PHACADRAFT_249019"/>
<gene>
    <name evidence="4" type="ORF">PHACADRAFT_249019</name>
</gene>
<dbReference type="PROSITE" id="PS50082">
    <property type="entry name" value="WD_REPEATS_2"/>
    <property type="match status" value="2"/>
</dbReference>
<dbReference type="InterPro" id="IPR015943">
    <property type="entry name" value="WD40/YVTN_repeat-like_dom_sf"/>
</dbReference>
<dbReference type="OrthoDB" id="340259at2759"/>
<dbReference type="Gene3D" id="2.130.10.10">
    <property type="entry name" value="YVTN repeat-like/Quinoprotein amine dehydrogenase"/>
    <property type="match status" value="2"/>
</dbReference>
<evidence type="ECO:0000313" key="5">
    <source>
        <dbReference type="Proteomes" id="UP000008370"/>
    </source>
</evidence>
<dbReference type="InParanoid" id="K5WHT6"/>
<dbReference type="SUPFAM" id="SSF50998">
    <property type="entry name" value="Quinoprotein alcohol dehydrogenase-like"/>
    <property type="match status" value="1"/>
</dbReference>
<proteinExistence type="predicted"/>
<dbReference type="AlphaFoldDB" id="K5WHT6"/>
<name>K5WHT6_PHACS</name>
<keyword evidence="5" id="KW-1185">Reference proteome</keyword>
<sequence length="395" mass="43342">MEDVICNEQERAVARRTITKSDMAKWPYITTDSAGRLDGGLVFVGPTEAEARPLKLKHFIFADSQDPSSRFKRYALSDDGELLAASFDNGGILIWRLSDGLLVQRLQHQDHTGDVESLSFSPNSQSLVSGSEDKSATVWDPRSGHVLLRLEHTETVTKVAYAPHGALIATASGDRSIKIWDAWTGACVQSFDADEIIYKLAFSPDGLRFYAEAGLGVRVYDVRTYTPIARLQDRMGSDSSWSISCQGDYIVTASYGQVKIWSAVTGEEILAISHPQELSSPAAFSPDGAEVLASCGADKTAVTFDSRTGQLRRIFKLSDRARWAAYSPDGDYVVLGDSGGELKAFDTKSGSFLARLETGGGIFDVQFVPDSKHLLIDFEDKPPILCNIYDVMRMR</sequence>
<feature type="domain" description="Pyrrolo-quinoline quinone repeat" evidence="3">
    <location>
        <begin position="238"/>
        <end position="356"/>
    </location>
</feature>
<organism evidence="4 5">
    <name type="scientific">Phanerochaete carnosa (strain HHB-10118-sp)</name>
    <name type="common">White-rot fungus</name>
    <name type="synonym">Peniophora carnosa</name>
    <dbReference type="NCBI Taxonomy" id="650164"/>
    <lineage>
        <taxon>Eukaryota</taxon>
        <taxon>Fungi</taxon>
        <taxon>Dikarya</taxon>
        <taxon>Basidiomycota</taxon>
        <taxon>Agaricomycotina</taxon>
        <taxon>Agaricomycetes</taxon>
        <taxon>Polyporales</taxon>
        <taxon>Phanerochaetaceae</taxon>
        <taxon>Phanerochaete</taxon>
    </lineage>
</organism>
<reference evidence="4 5" key="1">
    <citation type="journal article" date="2012" name="BMC Genomics">
        <title>Comparative genomics of the white-rot fungi, Phanerochaete carnosa and P. chrysosporium, to elucidate the genetic basis of the distinct wood types they colonize.</title>
        <authorList>
            <person name="Suzuki H."/>
            <person name="MacDonald J."/>
            <person name="Syed K."/>
            <person name="Salamov A."/>
            <person name="Hori C."/>
            <person name="Aerts A."/>
            <person name="Henrissat B."/>
            <person name="Wiebenga A."/>
            <person name="vanKuyk P.A."/>
            <person name="Barry K."/>
            <person name="Lindquist E."/>
            <person name="LaButti K."/>
            <person name="Lapidus A."/>
            <person name="Lucas S."/>
            <person name="Coutinho P."/>
            <person name="Gong Y."/>
            <person name="Samejima M."/>
            <person name="Mahadevan R."/>
            <person name="Abou-Zaid M."/>
            <person name="de Vries R.P."/>
            <person name="Igarashi K."/>
            <person name="Yadav J.S."/>
            <person name="Grigoriev I.V."/>
            <person name="Master E.R."/>
        </authorList>
    </citation>
    <scope>NUCLEOTIDE SEQUENCE [LARGE SCALE GENOMIC DNA]</scope>
    <source>
        <strain evidence="4 5">HHB-10118-sp</strain>
    </source>
</reference>
<dbReference type="Proteomes" id="UP000008370">
    <property type="component" value="Unassembled WGS sequence"/>
</dbReference>
<keyword evidence="1" id="KW-0853">WD repeat</keyword>
<evidence type="ECO:0000256" key="1">
    <source>
        <dbReference type="PROSITE-ProRule" id="PRU00221"/>
    </source>
</evidence>
<dbReference type="HOGENOM" id="CLU_000288_57_36_1"/>
<dbReference type="PROSITE" id="PS50294">
    <property type="entry name" value="WD_REPEATS_REGION"/>
    <property type="match status" value="2"/>
</dbReference>
<dbReference type="RefSeq" id="XP_007391494.1">
    <property type="nucleotide sequence ID" value="XM_007391432.1"/>
</dbReference>
<protein>
    <recommendedName>
        <fullName evidence="3">Pyrrolo-quinoline quinone repeat domain-containing protein</fullName>
    </recommendedName>
</protein>
<accession>K5WHT6</accession>
<dbReference type="Pfam" id="PF13360">
    <property type="entry name" value="PQQ_2"/>
    <property type="match status" value="1"/>
</dbReference>
<evidence type="ECO:0000256" key="2">
    <source>
        <dbReference type="SAM" id="MobiDB-lite"/>
    </source>
</evidence>
<dbReference type="InterPro" id="IPR011047">
    <property type="entry name" value="Quinoprotein_ADH-like_sf"/>
</dbReference>
<dbReference type="STRING" id="650164.K5WHT6"/>
<dbReference type="CDD" id="cd00200">
    <property type="entry name" value="WD40"/>
    <property type="match status" value="1"/>
</dbReference>
<dbReference type="PANTHER" id="PTHR19879">
    <property type="entry name" value="TRANSCRIPTION INITIATION FACTOR TFIID"/>
    <property type="match status" value="1"/>
</dbReference>
<dbReference type="EMBL" id="JH930469">
    <property type="protein sequence ID" value="EKM58905.1"/>
    <property type="molecule type" value="Genomic_DNA"/>
</dbReference>
<dbReference type="FunCoup" id="K5WHT6">
    <property type="interactions" value="164"/>
</dbReference>
<dbReference type="SMART" id="SM00320">
    <property type="entry name" value="WD40"/>
    <property type="match status" value="6"/>
</dbReference>
<dbReference type="GeneID" id="18914534"/>
<dbReference type="Pfam" id="PF00400">
    <property type="entry name" value="WD40"/>
    <property type="match status" value="2"/>
</dbReference>
<evidence type="ECO:0000259" key="3">
    <source>
        <dbReference type="Pfam" id="PF13360"/>
    </source>
</evidence>
<dbReference type="PANTHER" id="PTHR19879:SF9">
    <property type="entry name" value="TRANSCRIPTION INITIATION FACTOR TFIID SUBUNIT 5"/>
    <property type="match status" value="1"/>
</dbReference>
<feature type="compositionally biased region" description="Polar residues" evidence="2">
    <location>
        <begin position="118"/>
        <end position="129"/>
    </location>
</feature>